<reference evidence="2 4" key="3">
    <citation type="submission" date="2018-08" db="EMBL/GenBank/DDBJ databases">
        <title>A genome reference for cultivated species of the human gut microbiota.</title>
        <authorList>
            <person name="Zou Y."/>
            <person name="Xue W."/>
            <person name="Luo G."/>
        </authorList>
    </citation>
    <scope>NUCLEOTIDE SEQUENCE [LARGE SCALE GENOMIC DNA]</scope>
    <source>
        <strain evidence="2 4">TF08-13</strain>
    </source>
</reference>
<dbReference type="Proteomes" id="UP000260795">
    <property type="component" value="Unassembled WGS sequence"/>
</dbReference>
<evidence type="ECO:0000313" key="1">
    <source>
        <dbReference type="EMBL" id="OUN52522.1"/>
    </source>
</evidence>
<dbReference type="RefSeq" id="WP_087333324.1">
    <property type="nucleotide sequence ID" value="NZ_JADNCX010000001.1"/>
</dbReference>
<gene>
    <name evidence="1" type="ORF">B5G17_17490</name>
    <name evidence="2" type="ORF">DXC80_07555</name>
</gene>
<dbReference type="EMBL" id="QSRK01000009">
    <property type="protein sequence ID" value="RGL14708.1"/>
    <property type="molecule type" value="Genomic_DNA"/>
</dbReference>
<protein>
    <recommendedName>
        <fullName evidence="5">Phage tail protein</fullName>
    </recommendedName>
</protein>
<reference evidence="3" key="1">
    <citation type="submission" date="2017-04" db="EMBL/GenBank/DDBJ databases">
        <title>Function of individual gut microbiota members based on whole genome sequencing of pure cultures obtained from chicken caecum.</title>
        <authorList>
            <person name="Medvecky M."/>
            <person name="Cejkova D."/>
            <person name="Polansky O."/>
            <person name="Karasova D."/>
            <person name="Kubasova T."/>
            <person name="Cizek A."/>
            <person name="Rychlik I."/>
        </authorList>
    </citation>
    <scope>NUCLEOTIDE SEQUENCE [LARGE SCALE GENOMIC DNA]</scope>
    <source>
        <strain evidence="3">An67</strain>
    </source>
</reference>
<organism evidence="1 3">
    <name type="scientific">Bacteroides uniformis</name>
    <dbReference type="NCBI Taxonomy" id="820"/>
    <lineage>
        <taxon>Bacteria</taxon>
        <taxon>Pseudomonadati</taxon>
        <taxon>Bacteroidota</taxon>
        <taxon>Bacteroidia</taxon>
        <taxon>Bacteroidales</taxon>
        <taxon>Bacteroidaceae</taxon>
        <taxon>Bacteroides</taxon>
    </lineage>
</organism>
<evidence type="ECO:0000313" key="2">
    <source>
        <dbReference type="EMBL" id="RGL14708.1"/>
    </source>
</evidence>
<evidence type="ECO:0000313" key="4">
    <source>
        <dbReference type="Proteomes" id="UP000260795"/>
    </source>
</evidence>
<dbReference type="Proteomes" id="UP000196329">
    <property type="component" value="Unassembled WGS sequence"/>
</dbReference>
<sequence>MDGLIYGLAHLKFKEKEIGLISEEGLQPAGSAPSTTDIFAAQVKDGPVMTLTTNPGKKAFSCTLIELNADSLVNTIGGTKDANNNWEPPEKWEATGVMDVVADSGETLRFYNAKVTGSDFANGINSSNVLGLSLNIELLKDADGKRMKLFAKGVDPDTGAEAVGG</sequence>
<comment type="caution">
    <text evidence="1">The sequence shown here is derived from an EMBL/GenBank/DDBJ whole genome shotgun (WGS) entry which is preliminary data.</text>
</comment>
<accession>A0A1Y3UUL5</accession>
<evidence type="ECO:0008006" key="5">
    <source>
        <dbReference type="Google" id="ProtNLM"/>
    </source>
</evidence>
<reference evidence="1" key="2">
    <citation type="journal article" date="2018" name="BMC Genomics">
        <title>Whole genome sequencing and function prediction of 133 gut anaerobes isolated from chicken caecum in pure cultures.</title>
        <authorList>
            <person name="Medvecky M."/>
            <person name="Cejkova D."/>
            <person name="Polansky O."/>
            <person name="Karasova D."/>
            <person name="Kubasova T."/>
            <person name="Cizek A."/>
            <person name="Rychlik I."/>
        </authorList>
    </citation>
    <scope>NUCLEOTIDE SEQUENCE</scope>
    <source>
        <strain evidence="1">An67</strain>
    </source>
</reference>
<evidence type="ECO:0000313" key="3">
    <source>
        <dbReference type="Proteomes" id="UP000196329"/>
    </source>
</evidence>
<name>A0A1Y3UUL5_BACUN</name>
<proteinExistence type="predicted"/>
<dbReference type="EMBL" id="NFHS01000011">
    <property type="protein sequence ID" value="OUN52522.1"/>
    <property type="molecule type" value="Genomic_DNA"/>
</dbReference>
<dbReference type="AlphaFoldDB" id="A0A1Y3UUL5"/>